<name>A0A5C0UES4_9PROT</name>
<organism evidence="1 2">
    <name type="scientific">Candidatus Cytomitobacter primus</name>
    <dbReference type="NCBI Taxonomy" id="2066024"/>
    <lineage>
        <taxon>Bacteria</taxon>
        <taxon>Pseudomonadati</taxon>
        <taxon>Pseudomonadota</taxon>
        <taxon>Alphaproteobacteria</taxon>
        <taxon>Holosporales</taxon>
        <taxon>Holosporaceae</taxon>
        <taxon>Candidatus Cytomitobacter</taxon>
    </lineage>
</organism>
<dbReference type="AlphaFoldDB" id="A0A5C0UES4"/>
<dbReference type="KEGG" id="cpri:FZC34_01325"/>
<proteinExistence type="predicted"/>
<gene>
    <name evidence="1" type="ORF">FZC34_01325</name>
</gene>
<sequence>MRFLSFIFIFLISFTSAKKNNCISEQEELNEVLLLKKSFIDGDWFAKYVKGYSTRIMVEYCQKAYKSYLKDLIMIRLFELNEVSEKTLQNQLDNTSHKCKLCLASIKIASDNKFIQEHWIKFILKNDQKKLNHA</sequence>
<evidence type="ECO:0000313" key="2">
    <source>
        <dbReference type="Proteomes" id="UP000325004"/>
    </source>
</evidence>
<evidence type="ECO:0000313" key="1">
    <source>
        <dbReference type="EMBL" id="QEK38548.1"/>
    </source>
</evidence>
<reference evidence="1 2" key="1">
    <citation type="submission" date="2019-08" db="EMBL/GenBank/DDBJ databases">
        <title>Highly reduced genomes of protist endosymbionts show evolutionary convergence.</title>
        <authorList>
            <person name="George E."/>
            <person name="Husnik F."/>
            <person name="Tashyreva D."/>
            <person name="Prokopchuk G."/>
            <person name="Horak A."/>
            <person name="Kwong W.K."/>
            <person name="Lukes J."/>
            <person name="Keeling P.J."/>
        </authorList>
    </citation>
    <scope>NUCLEOTIDE SEQUENCE [LARGE SCALE GENOMIC DNA]</scope>
    <source>
        <strain evidence="1">1604LC</strain>
    </source>
</reference>
<keyword evidence="2" id="KW-1185">Reference proteome</keyword>
<dbReference type="OrthoDB" id="9901894at2"/>
<dbReference type="RefSeq" id="WP_148971664.1">
    <property type="nucleotide sequence ID" value="NZ_CP043316.1"/>
</dbReference>
<dbReference type="Proteomes" id="UP000325004">
    <property type="component" value="Chromosome"/>
</dbReference>
<protein>
    <submittedName>
        <fullName evidence="1">Uncharacterized protein</fullName>
    </submittedName>
</protein>
<accession>A0A5C0UES4</accession>
<dbReference type="EMBL" id="CP043316">
    <property type="protein sequence ID" value="QEK38548.1"/>
    <property type="molecule type" value="Genomic_DNA"/>
</dbReference>